<organism evidence="3 4">
    <name type="scientific">Duganella vulcania</name>
    <dbReference type="NCBI Taxonomy" id="2692166"/>
    <lineage>
        <taxon>Bacteria</taxon>
        <taxon>Pseudomonadati</taxon>
        <taxon>Pseudomonadota</taxon>
        <taxon>Betaproteobacteria</taxon>
        <taxon>Burkholderiales</taxon>
        <taxon>Oxalobacteraceae</taxon>
        <taxon>Telluria group</taxon>
        <taxon>Duganella</taxon>
    </lineage>
</organism>
<reference evidence="3 4" key="1">
    <citation type="submission" date="2020-01" db="EMBL/GenBank/DDBJ databases">
        <title>Novel species isolated from a subtropical stream in China.</title>
        <authorList>
            <person name="Lu H."/>
        </authorList>
    </citation>
    <scope>NUCLEOTIDE SEQUENCE [LARGE SCALE GENOMIC DNA]</scope>
    <source>
        <strain evidence="3 4">FT82W</strain>
    </source>
</reference>
<dbReference type="Proteomes" id="UP000470302">
    <property type="component" value="Unassembled WGS sequence"/>
</dbReference>
<feature type="region of interest" description="Disordered" evidence="1">
    <location>
        <begin position="44"/>
        <end position="116"/>
    </location>
</feature>
<comment type="caution">
    <text evidence="3">The sequence shown here is derived from an EMBL/GenBank/DDBJ whole genome shotgun (WGS) entry which is preliminary data.</text>
</comment>
<evidence type="ECO:0000313" key="4">
    <source>
        <dbReference type="Proteomes" id="UP000470302"/>
    </source>
</evidence>
<accession>A0A845G8Z8</accession>
<sequence length="146" mass="16190">MAFLADCRNVSESRKAISQIDCAEFNPHCRWGIRWRELSCLVPGLDDTNKDGQRDVKIDDKIRGQPGDRGWTEGEVRDLANTSPTGTTTDSRRPNKTPDGNGRNDPASVYGSPNGGHIVVNDVTGEVTQVSDKKPVWVPDSRIKWK</sequence>
<dbReference type="InterPro" id="IPR038233">
    <property type="entry name" value="Colicin_D/E5_nuclease"/>
</dbReference>
<feature type="compositionally biased region" description="Polar residues" evidence="1">
    <location>
        <begin position="80"/>
        <end position="89"/>
    </location>
</feature>
<feature type="compositionally biased region" description="Basic and acidic residues" evidence="1">
    <location>
        <begin position="47"/>
        <end position="63"/>
    </location>
</feature>
<dbReference type="EMBL" id="WWCW01000115">
    <property type="protein sequence ID" value="MYM90341.1"/>
    <property type="molecule type" value="Genomic_DNA"/>
</dbReference>
<evidence type="ECO:0000259" key="2">
    <source>
        <dbReference type="Pfam" id="PF12106"/>
    </source>
</evidence>
<dbReference type="Pfam" id="PF12106">
    <property type="entry name" value="Colicin_E5"/>
    <property type="match status" value="1"/>
</dbReference>
<dbReference type="AlphaFoldDB" id="A0A845G8Z8"/>
<gene>
    <name evidence="3" type="ORF">GTP91_24610</name>
</gene>
<dbReference type="InterPro" id="IPR021964">
    <property type="entry name" value="Colicin_E5_C"/>
</dbReference>
<protein>
    <recommendedName>
        <fullName evidence="2">Colicin E5 ribonuclease domain-containing protein</fullName>
    </recommendedName>
</protein>
<feature type="domain" description="Colicin E5 ribonuclease" evidence="2">
    <location>
        <begin position="55"/>
        <end position="142"/>
    </location>
</feature>
<dbReference type="Gene3D" id="3.30.2310.30">
    <property type="match status" value="1"/>
</dbReference>
<name>A0A845G8Z8_9BURK</name>
<dbReference type="SUPFAM" id="SSF102824">
    <property type="entry name" value="Colicin D/E5 nuclease domain"/>
    <property type="match status" value="1"/>
</dbReference>
<proteinExistence type="predicted"/>
<evidence type="ECO:0000256" key="1">
    <source>
        <dbReference type="SAM" id="MobiDB-lite"/>
    </source>
</evidence>
<dbReference type="InterPro" id="IPR038234">
    <property type="entry name" value="Colicin_E5_C_sf"/>
</dbReference>
<evidence type="ECO:0000313" key="3">
    <source>
        <dbReference type="EMBL" id="MYM90341.1"/>
    </source>
</evidence>
<dbReference type="GO" id="GO:0004540">
    <property type="term" value="F:RNA nuclease activity"/>
    <property type="evidence" value="ECO:0007669"/>
    <property type="project" value="InterPro"/>
</dbReference>